<evidence type="ECO:0000259" key="5">
    <source>
        <dbReference type="Pfam" id="PF00296"/>
    </source>
</evidence>
<keyword evidence="2" id="KW-0288">FMN</keyword>
<evidence type="ECO:0000256" key="4">
    <source>
        <dbReference type="ARBA" id="ARBA00023033"/>
    </source>
</evidence>
<evidence type="ECO:0000256" key="2">
    <source>
        <dbReference type="ARBA" id="ARBA00022643"/>
    </source>
</evidence>
<dbReference type="Gene3D" id="3.20.20.30">
    <property type="entry name" value="Luciferase-like domain"/>
    <property type="match status" value="1"/>
</dbReference>
<dbReference type="EC" id="1.-.-.-" evidence="6"/>
<evidence type="ECO:0000313" key="6">
    <source>
        <dbReference type="EMBL" id="TCC99648.1"/>
    </source>
</evidence>
<dbReference type="OrthoDB" id="7239898at2"/>
<dbReference type="InterPro" id="IPR051260">
    <property type="entry name" value="Diverse_substr_monoxygenases"/>
</dbReference>
<dbReference type="RefSeq" id="WP_131607057.1">
    <property type="nucleotide sequence ID" value="NZ_SJSM01000001.1"/>
</dbReference>
<dbReference type="AlphaFoldDB" id="A0A4R0NHG1"/>
<keyword evidence="3 6" id="KW-0560">Oxidoreductase</keyword>
<protein>
    <submittedName>
        <fullName evidence="6">TIGR03571 family LLM class oxidoreductase</fullName>
        <ecNumber evidence="6">1.-.-.-</ecNumber>
    </submittedName>
</protein>
<evidence type="ECO:0000313" key="7">
    <source>
        <dbReference type="Proteomes" id="UP000291117"/>
    </source>
</evidence>
<dbReference type="GO" id="GO:0004497">
    <property type="term" value="F:monooxygenase activity"/>
    <property type="evidence" value="ECO:0007669"/>
    <property type="project" value="UniProtKB-KW"/>
</dbReference>
<evidence type="ECO:0000256" key="1">
    <source>
        <dbReference type="ARBA" id="ARBA00022630"/>
    </source>
</evidence>
<keyword evidence="4" id="KW-0503">Monooxygenase</keyword>
<gene>
    <name evidence="6" type="ORF">EZ444_02970</name>
</gene>
<dbReference type="SUPFAM" id="SSF51679">
    <property type="entry name" value="Bacterial luciferase-like"/>
    <property type="match status" value="1"/>
</dbReference>
<name>A0A4R0NHG1_9SPHI</name>
<sequence length="321" mass="35975">MNRLDKIGKSGELTIGLEFPLDNDWSAMGDQKRKQDGRPFGVPDIANHSKLAQLADELGFAALWMRDVPVYDPNFGDAAQQFEAFSYLGYLSALTKNIMLGTAAIVLPLRKPILVAKSAASIDLLSNGRLMLGLGLGDRAVEFPMFGYNYEDRAERFRSGVELMKHVWKKNGYLDNLYPELGLGMQVFPKPTQESVPLVMAGHGQQSIEWIAANMQAWFNYPRNVMETKHQATQWTTELERAGLGHKPYITAFHLKLEADPDASVKPHRFGAALGRNALIDLLKDYQTAGVNHMALQLRHSSRPLDEVMSEISQYVLPIFR</sequence>
<organism evidence="6 7">
    <name type="scientific">Pedobacter hiemivivus</name>
    <dbReference type="NCBI Taxonomy" id="2530454"/>
    <lineage>
        <taxon>Bacteria</taxon>
        <taxon>Pseudomonadati</taxon>
        <taxon>Bacteroidota</taxon>
        <taxon>Sphingobacteriia</taxon>
        <taxon>Sphingobacteriales</taxon>
        <taxon>Sphingobacteriaceae</taxon>
        <taxon>Pedobacter</taxon>
    </lineage>
</organism>
<feature type="domain" description="Luciferase-like" evidence="5">
    <location>
        <begin position="38"/>
        <end position="252"/>
    </location>
</feature>
<dbReference type="PANTHER" id="PTHR30011:SF16">
    <property type="entry name" value="C2H2 FINGER DOMAIN TRANSCRIPTION FACTOR (EUROFUNG)-RELATED"/>
    <property type="match status" value="1"/>
</dbReference>
<reference evidence="6 7" key="1">
    <citation type="submission" date="2019-02" db="EMBL/GenBank/DDBJ databases">
        <title>Pedobacter sp. RP-3-8 sp. nov., isolated from Arctic soil.</title>
        <authorList>
            <person name="Dahal R.H."/>
        </authorList>
    </citation>
    <scope>NUCLEOTIDE SEQUENCE [LARGE SCALE GENOMIC DNA]</scope>
    <source>
        <strain evidence="6 7">RP-3-8</strain>
    </source>
</reference>
<accession>A0A4R0NHG1</accession>
<dbReference type="NCBIfam" id="TIGR03571">
    <property type="entry name" value="lucif_BA3436"/>
    <property type="match status" value="1"/>
</dbReference>
<dbReference type="EMBL" id="SJSM01000001">
    <property type="protein sequence ID" value="TCC99648.1"/>
    <property type="molecule type" value="Genomic_DNA"/>
</dbReference>
<keyword evidence="1" id="KW-0285">Flavoprotein</keyword>
<keyword evidence="7" id="KW-1185">Reference proteome</keyword>
<dbReference type="InterPro" id="IPR036661">
    <property type="entry name" value="Luciferase-like_sf"/>
</dbReference>
<dbReference type="InterPro" id="IPR020020">
    <property type="entry name" value="Luciferase-type_oxidoreductase"/>
</dbReference>
<dbReference type="Proteomes" id="UP000291117">
    <property type="component" value="Unassembled WGS sequence"/>
</dbReference>
<proteinExistence type="predicted"/>
<dbReference type="InterPro" id="IPR011251">
    <property type="entry name" value="Luciferase-like_dom"/>
</dbReference>
<evidence type="ECO:0000256" key="3">
    <source>
        <dbReference type="ARBA" id="ARBA00023002"/>
    </source>
</evidence>
<dbReference type="Pfam" id="PF00296">
    <property type="entry name" value="Bac_luciferase"/>
    <property type="match status" value="1"/>
</dbReference>
<comment type="caution">
    <text evidence="6">The sequence shown here is derived from an EMBL/GenBank/DDBJ whole genome shotgun (WGS) entry which is preliminary data.</text>
</comment>
<dbReference type="GO" id="GO:0016705">
    <property type="term" value="F:oxidoreductase activity, acting on paired donors, with incorporation or reduction of molecular oxygen"/>
    <property type="evidence" value="ECO:0007669"/>
    <property type="project" value="InterPro"/>
</dbReference>
<dbReference type="PANTHER" id="PTHR30011">
    <property type="entry name" value="ALKANESULFONATE MONOOXYGENASE-RELATED"/>
    <property type="match status" value="1"/>
</dbReference>